<dbReference type="EMBL" id="WIPF01000028">
    <property type="protein sequence ID" value="KAF3225322.1"/>
    <property type="molecule type" value="Genomic_DNA"/>
</dbReference>
<gene>
    <name evidence="2" type="ORF">TWF191_005373</name>
</gene>
<feature type="signal peptide" evidence="1">
    <location>
        <begin position="1"/>
        <end position="21"/>
    </location>
</feature>
<evidence type="ECO:0000313" key="3">
    <source>
        <dbReference type="Proteomes" id="UP000483672"/>
    </source>
</evidence>
<sequence>MGPAVTAYALTLWVPLSAVTGLPCNPRPYKLWPTERLWNNPKGKYNIYNTIPKARKQTNRAQTLKPLSISLPITSNTKPPTSTTPKMRFLSLVTALAAANLVASAPAATSSSAPPVPTTNAVEGRLIRVKDIFPGHAQGDLVIGQILAVNATTDEPEAKLQKRYSTSCNTGPYWVLQDQANRAISGVCTYMRDHDDVKPQFGRQVSIRWDHYQDTSGTWVHIKDIWGVDKNGNWVLKAPLASTFDWESCFNSFFELIYSCRGTNPDTAGGQLWGYGLGWESGLSWFI</sequence>
<dbReference type="Proteomes" id="UP000483672">
    <property type="component" value="Unassembled WGS sequence"/>
</dbReference>
<accession>A0A7C8UZI4</accession>
<proteinExistence type="predicted"/>
<reference evidence="2 3" key="1">
    <citation type="submission" date="2019-06" db="EMBL/GenBank/DDBJ databases">
        <authorList>
            <person name="Palmer J.M."/>
        </authorList>
    </citation>
    <scope>NUCLEOTIDE SEQUENCE [LARGE SCALE GENOMIC DNA]</scope>
    <source>
        <strain evidence="2 3">TWF191</strain>
    </source>
</reference>
<protein>
    <submittedName>
        <fullName evidence="2">Uncharacterized protein</fullName>
    </submittedName>
</protein>
<organism evidence="2 3">
    <name type="scientific">Orbilia oligospora</name>
    <name type="common">Nematode-trapping fungus</name>
    <name type="synonym">Arthrobotrys oligospora</name>
    <dbReference type="NCBI Taxonomy" id="2813651"/>
    <lineage>
        <taxon>Eukaryota</taxon>
        <taxon>Fungi</taxon>
        <taxon>Dikarya</taxon>
        <taxon>Ascomycota</taxon>
        <taxon>Pezizomycotina</taxon>
        <taxon>Orbiliomycetes</taxon>
        <taxon>Orbiliales</taxon>
        <taxon>Orbiliaceae</taxon>
        <taxon>Orbilia</taxon>
    </lineage>
</organism>
<evidence type="ECO:0000256" key="1">
    <source>
        <dbReference type="SAM" id="SignalP"/>
    </source>
</evidence>
<keyword evidence="1" id="KW-0732">Signal</keyword>
<feature type="chain" id="PRO_5028853588" evidence="1">
    <location>
        <begin position="22"/>
        <end position="287"/>
    </location>
</feature>
<dbReference type="AlphaFoldDB" id="A0A7C8UZI4"/>
<name>A0A7C8UZI4_ORBOL</name>
<comment type="caution">
    <text evidence="2">The sequence shown here is derived from an EMBL/GenBank/DDBJ whole genome shotgun (WGS) entry which is preliminary data.</text>
</comment>
<evidence type="ECO:0000313" key="2">
    <source>
        <dbReference type="EMBL" id="KAF3225322.1"/>
    </source>
</evidence>